<comment type="subcellular location">
    <subcellularLocation>
        <location evidence="1">Membrane</location>
        <topology evidence="1">Multi-pass membrane protein</topology>
    </subcellularLocation>
</comment>
<dbReference type="Gene3D" id="1.10.3080.10">
    <property type="entry name" value="Clc chloride channel"/>
    <property type="match status" value="1"/>
</dbReference>
<proteinExistence type="predicted"/>
<evidence type="ECO:0000313" key="10">
    <source>
        <dbReference type="EMBL" id="KNZ68928.1"/>
    </source>
</evidence>
<feature type="transmembrane region" description="Helical" evidence="8">
    <location>
        <begin position="61"/>
        <end position="79"/>
    </location>
</feature>
<dbReference type="GO" id="GO:0008324">
    <property type="term" value="F:monoatomic cation transmembrane transporter activity"/>
    <property type="evidence" value="ECO:0007669"/>
    <property type="project" value="InterPro"/>
</dbReference>
<keyword evidence="7" id="KW-0868">Chloride</keyword>
<feature type="domain" description="RCK C-terminal" evidence="9">
    <location>
        <begin position="435"/>
        <end position="516"/>
    </location>
</feature>
<dbReference type="PRINTS" id="PR00762">
    <property type="entry name" value="CLCHANNEL"/>
</dbReference>
<feature type="transmembrane region" description="Helical" evidence="8">
    <location>
        <begin position="20"/>
        <end position="41"/>
    </location>
</feature>
<dbReference type="NCBIfam" id="NF003640">
    <property type="entry name" value="PRK05277.1"/>
    <property type="match status" value="1"/>
</dbReference>
<sequence>MGKSRTYRVLSHWWDFRLKLFVEGILSGIVAGLLVVFFRFMLEKAEVLRDYIYPVLQNNAWWPKAVFFLTLIVIAFLLGKIVRYEPMAAGSGIPQVEGYLSGQLTMNWWKVIPAKLAGGIMAIGSGLSLGREGPSIQLGAAAGQGVSRALRRLRVEEKYLVTSGASAGLAAAFNAPLAGVIFALEEVHKNFSSVVLTAAMAASLTADLVSQNFFGQKPIFHFHDLQVLPLKYYFLLVVLGVIAGVFGVFFNRSLVFTLNMYGKVKVVPEIVKPLLPLMAGGVLGFYLPETLGGGHRLIDSLGSGHYSLIMLFALLAVKFAFTMLSYGSGVPGGIFLPLLVIGALTGDIFGSIAVNLFHINPQYLNNFIVLAMAAYFTAIVKAPVTGSVLITEMTGSFSHLLALITVSMTSYMVVTLLRSEPVYELLLKRILQNRDNAPHQDRGTKIILEIPVCLGALVAGRMVKEVEWPQNCLLVGLKRGETEIIPRGHVEILPGDYLIVLTEGDRTVEVKAALEKLAGETEM</sequence>
<dbReference type="Gene3D" id="3.30.70.1450">
    <property type="entry name" value="Regulator of K+ conductance, C-terminal domain"/>
    <property type="match status" value="1"/>
</dbReference>
<feature type="transmembrane region" description="Helical" evidence="8">
    <location>
        <begin position="159"/>
        <end position="184"/>
    </location>
</feature>
<dbReference type="InterPro" id="IPR006037">
    <property type="entry name" value="RCK_C"/>
</dbReference>
<name>A0A0L6W0M6_9FIRM</name>
<keyword evidence="3 8" id="KW-0812">Transmembrane</keyword>
<gene>
    <name evidence="10" type="primary">clcA</name>
    <name evidence="10" type="ORF">Tfer_2417</name>
</gene>
<evidence type="ECO:0000313" key="11">
    <source>
        <dbReference type="Proteomes" id="UP000037175"/>
    </source>
</evidence>
<dbReference type="GO" id="GO:0005886">
    <property type="term" value="C:plasma membrane"/>
    <property type="evidence" value="ECO:0007669"/>
    <property type="project" value="TreeGrafter"/>
</dbReference>
<dbReference type="SUPFAM" id="SSF81340">
    <property type="entry name" value="Clc chloride channel"/>
    <property type="match status" value="1"/>
</dbReference>
<feature type="transmembrane region" description="Helical" evidence="8">
    <location>
        <begin position="230"/>
        <end position="250"/>
    </location>
</feature>
<dbReference type="RefSeq" id="WP_052218542.1">
    <property type="nucleotide sequence ID" value="NZ_LGTE01000019.1"/>
</dbReference>
<dbReference type="AlphaFoldDB" id="A0A0L6W0M6"/>
<evidence type="ECO:0000256" key="8">
    <source>
        <dbReference type="SAM" id="Phobius"/>
    </source>
</evidence>
<dbReference type="Proteomes" id="UP000037175">
    <property type="component" value="Unassembled WGS sequence"/>
</dbReference>
<feature type="transmembrane region" description="Helical" evidence="8">
    <location>
        <begin position="308"/>
        <end position="328"/>
    </location>
</feature>
<evidence type="ECO:0000256" key="6">
    <source>
        <dbReference type="ARBA" id="ARBA00023136"/>
    </source>
</evidence>
<dbReference type="PROSITE" id="PS51202">
    <property type="entry name" value="RCK_C"/>
    <property type="match status" value="1"/>
</dbReference>
<feature type="transmembrane region" description="Helical" evidence="8">
    <location>
        <begin position="364"/>
        <end position="384"/>
    </location>
</feature>
<dbReference type="InterPro" id="IPR036721">
    <property type="entry name" value="RCK_C_sf"/>
</dbReference>
<dbReference type="GO" id="GO:0005247">
    <property type="term" value="F:voltage-gated chloride channel activity"/>
    <property type="evidence" value="ECO:0007669"/>
    <property type="project" value="TreeGrafter"/>
</dbReference>
<accession>A0A0L6W0M6</accession>
<reference evidence="11" key="1">
    <citation type="submission" date="2015-07" db="EMBL/GenBank/DDBJ databases">
        <title>Complete Genome of Thermincola ferriacetica strain Z-0001T.</title>
        <authorList>
            <person name="Lusk B."/>
            <person name="Badalamenti J.P."/>
            <person name="Parameswaran P."/>
            <person name="Bond D.R."/>
            <person name="Torres C.I."/>
        </authorList>
    </citation>
    <scope>NUCLEOTIDE SEQUENCE [LARGE SCALE GENOMIC DNA]</scope>
    <source>
        <strain evidence="11">Z-0001</strain>
    </source>
</reference>
<dbReference type="InterPro" id="IPR014743">
    <property type="entry name" value="Cl-channel_core"/>
</dbReference>
<keyword evidence="6 8" id="KW-0472">Membrane</keyword>
<evidence type="ECO:0000256" key="7">
    <source>
        <dbReference type="ARBA" id="ARBA00023214"/>
    </source>
</evidence>
<organism evidence="10 11">
    <name type="scientific">Thermincola ferriacetica</name>
    <dbReference type="NCBI Taxonomy" id="281456"/>
    <lineage>
        <taxon>Bacteria</taxon>
        <taxon>Bacillati</taxon>
        <taxon>Bacillota</taxon>
        <taxon>Clostridia</taxon>
        <taxon>Eubacteriales</taxon>
        <taxon>Thermincolaceae</taxon>
        <taxon>Thermincola</taxon>
    </lineage>
</organism>
<dbReference type="SUPFAM" id="SSF116726">
    <property type="entry name" value="TrkA C-terminal domain-like"/>
    <property type="match status" value="1"/>
</dbReference>
<dbReference type="EMBL" id="LGTE01000019">
    <property type="protein sequence ID" value="KNZ68928.1"/>
    <property type="molecule type" value="Genomic_DNA"/>
</dbReference>
<dbReference type="CDD" id="cd01031">
    <property type="entry name" value="EriC"/>
    <property type="match status" value="1"/>
</dbReference>
<keyword evidence="5" id="KW-0406">Ion transport</keyword>
<keyword evidence="4 8" id="KW-1133">Transmembrane helix</keyword>
<feature type="transmembrane region" description="Helical" evidence="8">
    <location>
        <begin position="396"/>
        <end position="417"/>
    </location>
</feature>
<feature type="transmembrane region" description="Helical" evidence="8">
    <location>
        <begin position="334"/>
        <end position="357"/>
    </location>
</feature>
<evidence type="ECO:0000259" key="9">
    <source>
        <dbReference type="PROSITE" id="PS51202"/>
    </source>
</evidence>
<dbReference type="GO" id="GO:0006813">
    <property type="term" value="P:potassium ion transport"/>
    <property type="evidence" value="ECO:0007669"/>
    <property type="project" value="InterPro"/>
</dbReference>
<evidence type="ECO:0000256" key="5">
    <source>
        <dbReference type="ARBA" id="ARBA00023065"/>
    </source>
</evidence>
<dbReference type="InterPro" id="IPR001807">
    <property type="entry name" value="ClC"/>
</dbReference>
<evidence type="ECO:0000256" key="1">
    <source>
        <dbReference type="ARBA" id="ARBA00004141"/>
    </source>
</evidence>
<dbReference type="PANTHER" id="PTHR45711">
    <property type="entry name" value="CHLORIDE CHANNEL PROTEIN"/>
    <property type="match status" value="1"/>
</dbReference>
<keyword evidence="11" id="KW-1185">Reference proteome</keyword>
<evidence type="ECO:0000256" key="3">
    <source>
        <dbReference type="ARBA" id="ARBA00022692"/>
    </source>
</evidence>
<dbReference type="Pfam" id="PF02080">
    <property type="entry name" value="TrkA_C"/>
    <property type="match status" value="1"/>
</dbReference>
<evidence type="ECO:0000256" key="4">
    <source>
        <dbReference type="ARBA" id="ARBA00022989"/>
    </source>
</evidence>
<feature type="transmembrane region" description="Helical" evidence="8">
    <location>
        <begin position="270"/>
        <end position="287"/>
    </location>
</feature>
<comment type="caution">
    <text evidence="10">The sequence shown here is derived from an EMBL/GenBank/DDBJ whole genome shotgun (WGS) entry which is preliminary data.</text>
</comment>
<dbReference type="Pfam" id="PF00654">
    <property type="entry name" value="Voltage_CLC"/>
    <property type="match status" value="1"/>
</dbReference>
<dbReference type="PANTHER" id="PTHR45711:SF6">
    <property type="entry name" value="CHLORIDE CHANNEL PROTEIN"/>
    <property type="match status" value="1"/>
</dbReference>
<evidence type="ECO:0000256" key="2">
    <source>
        <dbReference type="ARBA" id="ARBA00022448"/>
    </source>
</evidence>
<protein>
    <submittedName>
        <fullName evidence="10">H(+)/Cl(-) exchange transporter ClcA</fullName>
    </submittedName>
</protein>
<keyword evidence="2" id="KW-0813">Transport</keyword>
<dbReference type="PATRIC" id="fig|281456.6.peg.2560"/>